<gene>
    <name evidence="2" type="ORF">PFLmoz3_03310</name>
</gene>
<dbReference type="EMBL" id="LCYA01000078">
    <property type="protein sequence ID" value="KWV87461.1"/>
    <property type="molecule type" value="Genomic_DNA"/>
</dbReference>
<evidence type="ECO:0000256" key="1">
    <source>
        <dbReference type="SAM" id="MobiDB-lite"/>
    </source>
</evidence>
<protein>
    <submittedName>
        <fullName evidence="2">Uncharacterized protein</fullName>
    </submittedName>
</protein>
<sequence length="67" mass="6654">MIVARLAASGSGLSWIGEQACRSAQLKSKVSSGGHSGRLIVGTPTGTPGAIADQSSSLPISANRACE</sequence>
<feature type="region of interest" description="Disordered" evidence="1">
    <location>
        <begin position="29"/>
        <end position="67"/>
    </location>
</feature>
<proteinExistence type="predicted"/>
<evidence type="ECO:0000313" key="3">
    <source>
        <dbReference type="Proteomes" id="UP000061348"/>
    </source>
</evidence>
<name>A0A120G7L5_PSEFL</name>
<dbReference type="Proteomes" id="UP000061348">
    <property type="component" value="Unassembled WGS sequence"/>
</dbReference>
<dbReference type="AlphaFoldDB" id="A0A120G7L5"/>
<evidence type="ECO:0000313" key="2">
    <source>
        <dbReference type="EMBL" id="KWV87461.1"/>
    </source>
</evidence>
<comment type="caution">
    <text evidence="2">The sequence shown here is derived from an EMBL/GenBank/DDBJ whole genome shotgun (WGS) entry which is preliminary data.</text>
</comment>
<accession>A0A120G7L5</accession>
<reference evidence="2 3" key="1">
    <citation type="submission" date="2015-05" db="EMBL/GenBank/DDBJ databases">
        <title>A genomic and transcriptomic approach to investigate the blue pigment phenotype in Pseudomonas fluorescens.</title>
        <authorList>
            <person name="Andreani N.A."/>
            <person name="Cardazzo B."/>
        </authorList>
    </citation>
    <scope>NUCLEOTIDE SEQUENCE [LARGE SCALE GENOMIC DNA]</scope>
    <source>
        <strain evidence="2 3">Ps_22</strain>
    </source>
</reference>
<organism evidence="2 3">
    <name type="scientific">Pseudomonas fluorescens</name>
    <dbReference type="NCBI Taxonomy" id="294"/>
    <lineage>
        <taxon>Bacteria</taxon>
        <taxon>Pseudomonadati</taxon>
        <taxon>Pseudomonadota</taxon>
        <taxon>Gammaproteobacteria</taxon>
        <taxon>Pseudomonadales</taxon>
        <taxon>Pseudomonadaceae</taxon>
        <taxon>Pseudomonas</taxon>
    </lineage>
</organism>